<reference evidence="1" key="2">
    <citation type="submission" date="2024-06" db="EMBL/GenBank/DDBJ databases">
        <authorList>
            <person name="Petrova K.O."/>
            <person name="Toshchakov S.V."/>
            <person name="Boltjanskaja Y.V."/>
            <person name="Kevbrin V.V."/>
        </authorList>
    </citation>
    <scope>NUCLEOTIDE SEQUENCE</scope>
    <source>
        <strain evidence="1">Z-710</strain>
    </source>
</reference>
<dbReference type="EMBL" id="CP159485">
    <property type="protein sequence ID" value="XCI28597.1"/>
    <property type="molecule type" value="Genomic_DNA"/>
</dbReference>
<sequence>MDEKEKIKNIASKDPLEQALLKGQGISGLKADEKRVFLGQYRERVIIALSTDQVEHPGTYPEVNEAIKHPRASKLILNRHADLDKASEYIELARKESIEFTTISSMQKDTHIGLIVAADNAVDIEDVFVEDLGDRFKKAGLDPKLLNFIGHKVCRKCYNKIKEKTPDLLHLFEQSTFLDKITGSEKCC</sequence>
<dbReference type="RefSeq" id="WP_353893150.1">
    <property type="nucleotide sequence ID" value="NZ_CP159485.1"/>
</dbReference>
<dbReference type="InterPro" id="IPR029064">
    <property type="entry name" value="Ribosomal_eL30-like_sf"/>
</dbReference>
<gene>
    <name evidence="1" type="ORF">PRVXH_002561</name>
</gene>
<name>A0AAU8HSP1_9FIRM</name>
<dbReference type="Pfam" id="PF07997">
    <property type="entry name" value="DUF1694"/>
    <property type="match status" value="1"/>
</dbReference>
<dbReference type="SUPFAM" id="SSF160515">
    <property type="entry name" value="YueI-like"/>
    <property type="match status" value="1"/>
</dbReference>
<proteinExistence type="predicted"/>
<dbReference type="AlphaFoldDB" id="A0AAU8HSP1"/>
<organism evidence="1">
    <name type="scientific">Proteinivorax hydrogeniformans</name>
    <dbReference type="NCBI Taxonomy" id="1826727"/>
    <lineage>
        <taxon>Bacteria</taxon>
        <taxon>Bacillati</taxon>
        <taxon>Bacillota</taxon>
        <taxon>Clostridia</taxon>
        <taxon>Eubacteriales</taxon>
        <taxon>Proteinivoracaceae</taxon>
        <taxon>Proteinivorax</taxon>
    </lineage>
</organism>
<evidence type="ECO:0000313" key="1">
    <source>
        <dbReference type="EMBL" id="XCI28597.1"/>
    </source>
</evidence>
<accession>A0AAU8HSP1</accession>
<protein>
    <submittedName>
        <fullName evidence="1">YueI family protein</fullName>
    </submittedName>
</protein>
<dbReference type="InterPro" id="IPR012543">
    <property type="entry name" value="DUF1694"/>
</dbReference>
<dbReference type="Gene3D" id="3.30.1330.30">
    <property type="match status" value="1"/>
</dbReference>
<reference evidence="1" key="1">
    <citation type="journal article" date="2018" name="Antonie Van Leeuwenhoek">
        <title>Proteinivorax hydrogeniformans sp. nov., an anaerobic, haloalkaliphilic bacterium fermenting proteinaceous compounds with high hydrogen production.</title>
        <authorList>
            <person name="Boltyanskaya Y."/>
            <person name="Detkova E."/>
            <person name="Pimenov N."/>
            <person name="Kevbrin V."/>
        </authorList>
    </citation>
    <scope>NUCLEOTIDE SEQUENCE</scope>
    <source>
        <strain evidence="1">Z-710</strain>
    </source>
</reference>